<feature type="region of interest" description="Disordered" evidence="4">
    <location>
        <begin position="1"/>
        <end position="20"/>
    </location>
</feature>
<dbReference type="EMBL" id="JBDJPC010000003">
    <property type="protein sequence ID" value="KAL1509450.1"/>
    <property type="molecule type" value="Genomic_DNA"/>
</dbReference>
<feature type="region of interest" description="Disordered" evidence="4">
    <location>
        <begin position="28"/>
        <end position="135"/>
    </location>
</feature>
<dbReference type="Pfam" id="PF08265">
    <property type="entry name" value="YL1_C"/>
    <property type="match status" value="1"/>
</dbReference>
<sequence length="353" mass="41441">MQRDRRANAGNRMAKLLDEEEECQDEFYKQNYGGFEETESDHEYEAEEEGEDVVDSDFSIDENDEPISDTEDGEGQKKKRRLITKAYKEPLPTPKEKPKYKMKVLTAKEHSDTSSSTNLSVLERKSKRKSTVAKTAETALRIKVRDQELKRKPRKFREEEWMPSQEELLEEAKSTERENLKSLERYQKLESEKKTRRIAKKVYNGPIVRYTSTKMPLIEEVGTEITKSEVKDKVEVKPKNQKYYERTFISLLNDPHDVVYKKIFNLKPTPIPPKKLKCAITGLPALYVDPVTWVPYRNSTCLKIIRQSYYQELEKHGDKNNSMVADFVKWYAKNKEKLRKEMVLHAQKINITS</sequence>
<dbReference type="InterPro" id="IPR046757">
    <property type="entry name" value="YL1_N"/>
</dbReference>
<dbReference type="InterPro" id="IPR013272">
    <property type="entry name" value="Vps72/YL1_C"/>
</dbReference>
<evidence type="ECO:0000256" key="4">
    <source>
        <dbReference type="SAM" id="MobiDB-lite"/>
    </source>
</evidence>
<gene>
    <name evidence="6" type="ORF">ABEB36_004184</name>
</gene>
<dbReference type="Proteomes" id="UP001566132">
    <property type="component" value="Unassembled WGS sequence"/>
</dbReference>
<dbReference type="AlphaFoldDB" id="A0ABD1F692"/>
<evidence type="ECO:0000256" key="3">
    <source>
        <dbReference type="SAM" id="Coils"/>
    </source>
</evidence>
<dbReference type="PANTHER" id="PTHR13275:SF4">
    <property type="entry name" value="VACUOLAR PROTEIN SORTING-ASSOCIATED PROTEIN 72 HOMOLOG"/>
    <property type="match status" value="1"/>
</dbReference>
<evidence type="ECO:0000259" key="5">
    <source>
        <dbReference type="SMART" id="SM00993"/>
    </source>
</evidence>
<reference evidence="6 7" key="1">
    <citation type="submission" date="2024-05" db="EMBL/GenBank/DDBJ databases">
        <title>Genetic variation in Jamaican populations of the coffee berry borer (Hypothenemus hampei).</title>
        <authorList>
            <person name="Errbii M."/>
            <person name="Myrie A."/>
        </authorList>
    </citation>
    <scope>NUCLEOTIDE SEQUENCE [LARGE SCALE GENOMIC DNA]</scope>
    <source>
        <strain evidence="6">JA-Hopewell-2020-01-JO</strain>
        <tissue evidence="6">Whole body</tissue>
    </source>
</reference>
<feature type="coiled-coil region" evidence="3">
    <location>
        <begin position="165"/>
        <end position="192"/>
    </location>
</feature>
<evidence type="ECO:0000256" key="2">
    <source>
        <dbReference type="ARBA" id="ARBA00020000"/>
    </source>
</evidence>
<proteinExistence type="inferred from homology"/>
<evidence type="ECO:0000256" key="1">
    <source>
        <dbReference type="ARBA" id="ARBA00006832"/>
    </source>
</evidence>
<keyword evidence="7" id="KW-1185">Reference proteome</keyword>
<organism evidence="6 7">
    <name type="scientific">Hypothenemus hampei</name>
    <name type="common">Coffee berry borer</name>
    <dbReference type="NCBI Taxonomy" id="57062"/>
    <lineage>
        <taxon>Eukaryota</taxon>
        <taxon>Metazoa</taxon>
        <taxon>Ecdysozoa</taxon>
        <taxon>Arthropoda</taxon>
        <taxon>Hexapoda</taxon>
        <taxon>Insecta</taxon>
        <taxon>Pterygota</taxon>
        <taxon>Neoptera</taxon>
        <taxon>Endopterygota</taxon>
        <taxon>Coleoptera</taxon>
        <taxon>Polyphaga</taxon>
        <taxon>Cucujiformia</taxon>
        <taxon>Curculionidae</taxon>
        <taxon>Scolytinae</taxon>
        <taxon>Hypothenemus</taxon>
    </lineage>
</organism>
<evidence type="ECO:0000313" key="6">
    <source>
        <dbReference type="EMBL" id="KAL1509450.1"/>
    </source>
</evidence>
<dbReference type="PANTHER" id="PTHR13275">
    <property type="entry name" value="YL-1 PROTEIN TRANSCRIPTION FACTOR-LIKE 1"/>
    <property type="match status" value="1"/>
</dbReference>
<dbReference type="Pfam" id="PF05764">
    <property type="entry name" value="YL1"/>
    <property type="match status" value="1"/>
</dbReference>
<comment type="caution">
    <text evidence="6">The sequence shown here is derived from an EMBL/GenBank/DDBJ whole genome shotgun (WGS) entry which is preliminary data.</text>
</comment>
<dbReference type="SMART" id="SM00993">
    <property type="entry name" value="YL1_C"/>
    <property type="match status" value="1"/>
</dbReference>
<keyword evidence="3" id="KW-0175">Coiled coil</keyword>
<name>A0ABD1F692_HYPHA</name>
<accession>A0ABD1F692</accession>
<comment type="similarity">
    <text evidence="1">Belongs to the VPS72/YL1 family.</text>
</comment>
<feature type="domain" description="Vps72/YL1 C-terminal" evidence="5">
    <location>
        <begin position="276"/>
        <end position="305"/>
    </location>
</feature>
<protein>
    <recommendedName>
        <fullName evidence="2">Vacuolar protein sorting-associated protein 72 homolog</fullName>
    </recommendedName>
</protein>
<feature type="compositionally biased region" description="Acidic residues" evidence="4">
    <location>
        <begin position="36"/>
        <end position="73"/>
    </location>
</feature>
<evidence type="ECO:0000313" key="7">
    <source>
        <dbReference type="Proteomes" id="UP001566132"/>
    </source>
</evidence>